<evidence type="ECO:0000259" key="2">
    <source>
        <dbReference type="Pfam" id="PF02397"/>
    </source>
</evidence>
<dbReference type="PANTHER" id="PTHR30576">
    <property type="entry name" value="COLANIC BIOSYNTHESIS UDP-GLUCOSE LIPID CARRIER TRANSFERASE"/>
    <property type="match status" value="1"/>
</dbReference>
<accession>A0ABT9G7X5</accession>
<comment type="similarity">
    <text evidence="1">Belongs to the bacterial sugar transferase family.</text>
</comment>
<organism evidence="3 4">
    <name type="scientific">Leptothrix discophora</name>
    <dbReference type="NCBI Taxonomy" id="89"/>
    <lineage>
        <taxon>Bacteria</taxon>
        <taxon>Pseudomonadati</taxon>
        <taxon>Pseudomonadota</taxon>
        <taxon>Betaproteobacteria</taxon>
        <taxon>Burkholderiales</taxon>
        <taxon>Sphaerotilaceae</taxon>
        <taxon>Leptothrix</taxon>
    </lineage>
</organism>
<evidence type="ECO:0000256" key="1">
    <source>
        <dbReference type="ARBA" id="ARBA00006464"/>
    </source>
</evidence>
<reference evidence="3 4" key="1">
    <citation type="submission" date="2023-08" db="EMBL/GenBank/DDBJ databases">
        <authorList>
            <person name="Roldan D.M."/>
            <person name="Menes R.J."/>
        </authorList>
    </citation>
    <scope>NUCLEOTIDE SEQUENCE [LARGE SCALE GENOMIC DNA]</scope>
    <source>
        <strain evidence="3 4">CCM 2812</strain>
    </source>
</reference>
<proteinExistence type="inferred from homology"/>
<feature type="domain" description="Bacterial sugar transferase" evidence="2">
    <location>
        <begin position="3"/>
        <end position="196"/>
    </location>
</feature>
<dbReference type="EMBL" id="JAUZEE010000012">
    <property type="protein sequence ID" value="MDP4302586.1"/>
    <property type="molecule type" value="Genomic_DNA"/>
</dbReference>
<keyword evidence="4" id="KW-1185">Reference proteome</keyword>
<keyword evidence="3" id="KW-0808">Transferase</keyword>
<dbReference type="InterPro" id="IPR003362">
    <property type="entry name" value="Bact_transf"/>
</dbReference>
<dbReference type="Pfam" id="PF02397">
    <property type="entry name" value="Bac_transf"/>
    <property type="match status" value="1"/>
</dbReference>
<comment type="caution">
    <text evidence="3">The sequence shown here is derived from an EMBL/GenBank/DDBJ whole genome shotgun (WGS) entry which is preliminary data.</text>
</comment>
<dbReference type="EC" id="2.7.8.-" evidence="3"/>
<protein>
    <submittedName>
        <fullName evidence="3">Sugar transferase</fullName>
        <ecNumber evidence="3">2.7.8.-</ecNumber>
    </submittedName>
</protein>
<gene>
    <name evidence="3" type="ORF">Q8X39_18255</name>
</gene>
<dbReference type="Proteomes" id="UP001235760">
    <property type="component" value="Unassembled WGS sequence"/>
</dbReference>
<dbReference type="PANTHER" id="PTHR30576:SF20">
    <property type="entry name" value="QUINOVOSAMINEPHOSPHOTRANSFERAE-RELATED"/>
    <property type="match status" value="1"/>
</dbReference>
<evidence type="ECO:0000313" key="3">
    <source>
        <dbReference type="EMBL" id="MDP4302586.1"/>
    </source>
</evidence>
<sequence length="217" mass="24457">MVKRAFDLTLASLTLLLLAPLLLGIALAVRLDSPGPVFYRQQRVGRAGRLFRIHKFRTMAHQPQGGGLQLTVGDDARITRVGHFLRHSKWDELAQLIDVWRGDMSIVGPRPEVPRYVAHYPAELRERVLSVKPGITDDCSLDFRDESDWLARSADPERTYIDEILPIKLALQARYVEHAGLRTDLRIVGRTAAILLGRLARRRSTSSPPAPPPNLHR</sequence>
<name>A0ABT9G7X5_LEPDI</name>
<evidence type="ECO:0000313" key="4">
    <source>
        <dbReference type="Proteomes" id="UP001235760"/>
    </source>
</evidence>
<dbReference type="GO" id="GO:0016740">
    <property type="term" value="F:transferase activity"/>
    <property type="evidence" value="ECO:0007669"/>
    <property type="project" value="UniProtKB-KW"/>
</dbReference>
<dbReference type="RefSeq" id="WP_305751130.1">
    <property type="nucleotide sequence ID" value="NZ_JAUZEE010000012.1"/>
</dbReference>